<dbReference type="EMBL" id="KZ998769">
    <property type="protein sequence ID" value="RKO85764.1"/>
    <property type="molecule type" value="Genomic_DNA"/>
</dbReference>
<evidence type="ECO:0000313" key="2">
    <source>
        <dbReference type="Proteomes" id="UP000269721"/>
    </source>
</evidence>
<evidence type="ECO:0000313" key="1">
    <source>
        <dbReference type="EMBL" id="RKO85764.1"/>
    </source>
</evidence>
<dbReference type="GO" id="GO:0004620">
    <property type="term" value="F:phospholipase activity"/>
    <property type="evidence" value="ECO:0007669"/>
    <property type="project" value="InterPro"/>
</dbReference>
<dbReference type="PANTHER" id="PTHR21325">
    <property type="entry name" value="PHOSPHOLIPASE B, PLB1"/>
    <property type="match status" value="1"/>
</dbReference>
<dbReference type="InterPro" id="IPR036514">
    <property type="entry name" value="SGNH_hydro_sf"/>
</dbReference>
<keyword evidence="2" id="KW-1185">Reference proteome</keyword>
<dbReference type="OrthoDB" id="10265800at2759"/>
<dbReference type="GO" id="GO:0006644">
    <property type="term" value="P:phospholipid metabolic process"/>
    <property type="evidence" value="ECO:0007669"/>
    <property type="project" value="TreeGrafter"/>
</dbReference>
<dbReference type="Proteomes" id="UP000269721">
    <property type="component" value="Unassembled WGS sequence"/>
</dbReference>
<dbReference type="InterPro" id="IPR038885">
    <property type="entry name" value="PLB1"/>
</dbReference>
<name>A0A4P9W0Z1_9FUNG</name>
<dbReference type="Gene3D" id="3.40.50.1110">
    <property type="entry name" value="SGNH hydrolase"/>
    <property type="match status" value="1"/>
</dbReference>
<proteinExistence type="predicted"/>
<gene>
    <name evidence="1" type="ORF">BDK51DRAFT_47631</name>
</gene>
<dbReference type="InterPro" id="IPR001087">
    <property type="entry name" value="GDSL"/>
</dbReference>
<dbReference type="AlphaFoldDB" id="A0A4P9W0Z1"/>
<dbReference type="SUPFAM" id="SSF52266">
    <property type="entry name" value="SGNH hydrolase"/>
    <property type="match status" value="1"/>
</dbReference>
<keyword evidence="1" id="KW-0378">Hydrolase</keyword>
<reference evidence="2" key="1">
    <citation type="journal article" date="2018" name="Nat. Microbiol.">
        <title>Leveraging single-cell genomics to expand the fungal tree of life.</title>
        <authorList>
            <person name="Ahrendt S.R."/>
            <person name="Quandt C.A."/>
            <person name="Ciobanu D."/>
            <person name="Clum A."/>
            <person name="Salamov A."/>
            <person name="Andreopoulos B."/>
            <person name="Cheng J.F."/>
            <person name="Woyke T."/>
            <person name="Pelin A."/>
            <person name="Henrissat B."/>
            <person name="Reynolds N.K."/>
            <person name="Benny G.L."/>
            <person name="Smith M.E."/>
            <person name="James T.Y."/>
            <person name="Grigoriev I.V."/>
        </authorList>
    </citation>
    <scope>NUCLEOTIDE SEQUENCE [LARGE SCALE GENOMIC DNA]</scope>
</reference>
<accession>A0A4P9W0Z1</accession>
<dbReference type="Pfam" id="PF00657">
    <property type="entry name" value="Lipase_GDSL"/>
    <property type="match status" value="1"/>
</dbReference>
<protein>
    <submittedName>
        <fullName evidence="1">SGNH hydrolase-type esterase domain-containing protein</fullName>
    </submittedName>
</protein>
<organism evidence="1 2">
    <name type="scientific">Blyttiomyces helicus</name>
    <dbReference type="NCBI Taxonomy" id="388810"/>
    <lineage>
        <taxon>Eukaryota</taxon>
        <taxon>Fungi</taxon>
        <taxon>Fungi incertae sedis</taxon>
        <taxon>Chytridiomycota</taxon>
        <taxon>Chytridiomycota incertae sedis</taxon>
        <taxon>Chytridiomycetes</taxon>
        <taxon>Chytridiomycetes incertae sedis</taxon>
        <taxon>Blyttiomyces</taxon>
    </lineage>
</organism>
<sequence>MISGLGKLGTPWLPWILSGEHRHNTCISGGAKDTISVGRLLRSYSPDLAGLNYYKTRVMSSGSGFNFARSGSTVDALTDQVTALVNKLARPEYAHLAQKWKMVVIWIGGNDLFVRDSATITETFPAALVRALRRLKALVPNCFVSLLTLPDLSNARPGALPAEIESTRRRGRLVNTLIRSTVADYHWDCDTFRVVVQPIPEEDIGAAEYKGFKSMVDGLHPNVLAHQLFAKAVWTNLFRAEGEKLTTYEDVIMSEWVRPGPDTYFL</sequence>
<dbReference type="PANTHER" id="PTHR21325:SF31">
    <property type="entry name" value="GH22081P-RELATED"/>
    <property type="match status" value="1"/>
</dbReference>